<name>A0A5B7H199_PORTR</name>
<dbReference type="EMBL" id="VSRR010021063">
    <property type="protein sequence ID" value="MPC63626.1"/>
    <property type="molecule type" value="Genomic_DNA"/>
</dbReference>
<gene>
    <name evidence="1" type="ORF">E2C01_057726</name>
</gene>
<proteinExistence type="predicted"/>
<organism evidence="1 2">
    <name type="scientific">Portunus trituberculatus</name>
    <name type="common">Swimming crab</name>
    <name type="synonym">Neptunus trituberculatus</name>
    <dbReference type="NCBI Taxonomy" id="210409"/>
    <lineage>
        <taxon>Eukaryota</taxon>
        <taxon>Metazoa</taxon>
        <taxon>Ecdysozoa</taxon>
        <taxon>Arthropoda</taxon>
        <taxon>Crustacea</taxon>
        <taxon>Multicrustacea</taxon>
        <taxon>Malacostraca</taxon>
        <taxon>Eumalacostraca</taxon>
        <taxon>Eucarida</taxon>
        <taxon>Decapoda</taxon>
        <taxon>Pleocyemata</taxon>
        <taxon>Brachyura</taxon>
        <taxon>Eubrachyura</taxon>
        <taxon>Portunoidea</taxon>
        <taxon>Portunidae</taxon>
        <taxon>Portuninae</taxon>
        <taxon>Portunus</taxon>
    </lineage>
</organism>
<protein>
    <submittedName>
        <fullName evidence="1">Uncharacterized protein</fullName>
    </submittedName>
</protein>
<dbReference type="Proteomes" id="UP000324222">
    <property type="component" value="Unassembled WGS sequence"/>
</dbReference>
<reference evidence="1 2" key="1">
    <citation type="submission" date="2019-05" db="EMBL/GenBank/DDBJ databases">
        <title>Another draft genome of Portunus trituberculatus and its Hox gene families provides insights of decapod evolution.</title>
        <authorList>
            <person name="Jeong J.-H."/>
            <person name="Song I."/>
            <person name="Kim S."/>
            <person name="Choi T."/>
            <person name="Kim D."/>
            <person name="Ryu S."/>
            <person name="Kim W."/>
        </authorList>
    </citation>
    <scope>NUCLEOTIDE SEQUENCE [LARGE SCALE GENOMIC DNA]</scope>
    <source>
        <tissue evidence="1">Muscle</tissue>
    </source>
</reference>
<keyword evidence="2" id="KW-1185">Reference proteome</keyword>
<dbReference type="AlphaFoldDB" id="A0A5B7H199"/>
<evidence type="ECO:0000313" key="1">
    <source>
        <dbReference type="EMBL" id="MPC63626.1"/>
    </source>
</evidence>
<sequence length="49" mass="5587">MCAVYFSPITPLTIVNSFDYLTSNVEHILDLHSWRFQCSPPALAFLSLQ</sequence>
<comment type="caution">
    <text evidence="1">The sequence shown here is derived from an EMBL/GenBank/DDBJ whole genome shotgun (WGS) entry which is preliminary data.</text>
</comment>
<evidence type="ECO:0000313" key="2">
    <source>
        <dbReference type="Proteomes" id="UP000324222"/>
    </source>
</evidence>
<accession>A0A5B7H199</accession>